<feature type="transmembrane region" description="Helical" evidence="11">
    <location>
        <begin position="206"/>
        <end position="227"/>
    </location>
</feature>
<dbReference type="AlphaFoldDB" id="A0A0D6P7W0"/>
<dbReference type="PROSITE" id="PS00449">
    <property type="entry name" value="ATPASE_A"/>
    <property type="match status" value="1"/>
</dbReference>
<name>A0A0D6P7W0_9PROT</name>
<evidence type="ECO:0000256" key="11">
    <source>
        <dbReference type="HAMAP-Rule" id="MF_01393"/>
    </source>
</evidence>
<dbReference type="PANTHER" id="PTHR11410:SF0">
    <property type="entry name" value="ATP SYNTHASE SUBUNIT A"/>
    <property type="match status" value="1"/>
</dbReference>
<evidence type="ECO:0000313" key="13">
    <source>
        <dbReference type="EMBL" id="GAN77855.1"/>
    </source>
</evidence>
<dbReference type="InterPro" id="IPR023011">
    <property type="entry name" value="ATP_synth_F0_asu_AS"/>
</dbReference>
<evidence type="ECO:0000256" key="10">
    <source>
        <dbReference type="ARBA" id="ARBA00023310"/>
    </source>
</evidence>
<evidence type="ECO:0000256" key="2">
    <source>
        <dbReference type="ARBA" id="ARBA00006810"/>
    </source>
</evidence>
<dbReference type="HAMAP" id="MF_01393">
    <property type="entry name" value="ATP_synth_a_bact"/>
    <property type="match status" value="1"/>
</dbReference>
<sequence length="265" mass="28837">MARAPDDDEGTWRVAADTGGGIDALGQFRLFTVFGPIGRSVNFTQANLMMCVAGAMILALIYYGMRPRALVPGRLQSAAEMAYDFVMSMCVDSVGPEGRRFFPFVFTLFLFLLIGNLLGVFPYFFTFTSHIATTFALALFVVIMVTVVALRAHGLHFFTYFFPAGVPVALAPLLIPIEILSYLSRIISLSVRLFANMMAGHVMLEVFGAFVVMLGAAGLLGIVPAAFAFGVNVILIGFELLVAVLQAYVFAILTCIYLHDAVHLH</sequence>
<dbReference type="OrthoDB" id="9809130at2"/>
<keyword evidence="11" id="KW-1003">Cell membrane</keyword>
<dbReference type="GO" id="GO:0005886">
    <property type="term" value="C:plasma membrane"/>
    <property type="evidence" value="ECO:0007669"/>
    <property type="project" value="UniProtKB-SubCell"/>
</dbReference>
<dbReference type="InterPro" id="IPR045083">
    <property type="entry name" value="ATP_synth_F0_asu_bact/mt"/>
</dbReference>
<dbReference type="InterPro" id="IPR000568">
    <property type="entry name" value="ATP_synth_F0_asu"/>
</dbReference>
<keyword evidence="3 11" id="KW-0813">Transport</keyword>
<dbReference type="RefSeq" id="WP_084623634.1">
    <property type="nucleotide sequence ID" value="NZ_BANB01000485.1"/>
</dbReference>
<gene>
    <name evidence="11" type="primary">atpB</name>
    <name evidence="13" type="ORF">Asru_0485_04</name>
</gene>
<dbReference type="Pfam" id="PF00119">
    <property type="entry name" value="ATP-synt_A"/>
    <property type="match status" value="1"/>
</dbReference>
<keyword evidence="10 11" id="KW-0066">ATP synthesis</keyword>
<comment type="subcellular location">
    <subcellularLocation>
        <location evidence="11 12">Cell membrane</location>
        <topology evidence="11 12">Multi-pass membrane protein</topology>
    </subcellularLocation>
    <subcellularLocation>
        <location evidence="1">Membrane</location>
        <topology evidence="1">Multi-pass membrane protein</topology>
    </subcellularLocation>
</comment>
<dbReference type="PRINTS" id="PR00123">
    <property type="entry name" value="ATPASEA"/>
</dbReference>
<accession>A0A0D6P7W0</accession>
<evidence type="ECO:0000256" key="12">
    <source>
        <dbReference type="RuleBase" id="RU000483"/>
    </source>
</evidence>
<dbReference type="SUPFAM" id="SSF81336">
    <property type="entry name" value="F1F0 ATP synthase subunit A"/>
    <property type="match status" value="1"/>
</dbReference>
<feature type="transmembrane region" description="Helical" evidence="11">
    <location>
        <begin position="157"/>
        <end position="176"/>
    </location>
</feature>
<evidence type="ECO:0000256" key="1">
    <source>
        <dbReference type="ARBA" id="ARBA00004141"/>
    </source>
</evidence>
<dbReference type="EMBL" id="BANB01000485">
    <property type="protein sequence ID" value="GAN77855.1"/>
    <property type="molecule type" value="Genomic_DNA"/>
</dbReference>
<keyword evidence="4 11" id="KW-0138">CF(0)</keyword>
<evidence type="ECO:0000256" key="4">
    <source>
        <dbReference type="ARBA" id="ARBA00022547"/>
    </source>
</evidence>
<dbReference type="InterPro" id="IPR035908">
    <property type="entry name" value="F0_ATP_A_sf"/>
</dbReference>
<dbReference type="NCBIfam" id="TIGR01131">
    <property type="entry name" value="ATP_synt_6_or_A"/>
    <property type="match status" value="1"/>
</dbReference>
<keyword evidence="8 11" id="KW-0406">Ion transport</keyword>
<evidence type="ECO:0000256" key="3">
    <source>
        <dbReference type="ARBA" id="ARBA00022448"/>
    </source>
</evidence>
<dbReference type="GO" id="GO:0046933">
    <property type="term" value="F:proton-transporting ATP synthase activity, rotational mechanism"/>
    <property type="evidence" value="ECO:0007669"/>
    <property type="project" value="UniProtKB-UniRule"/>
</dbReference>
<dbReference type="NCBIfam" id="NF004482">
    <property type="entry name" value="PRK05815.2-4"/>
    <property type="match status" value="1"/>
</dbReference>
<dbReference type="PANTHER" id="PTHR11410">
    <property type="entry name" value="ATP SYNTHASE SUBUNIT A"/>
    <property type="match status" value="1"/>
</dbReference>
<organism evidence="13 14">
    <name type="scientific">Acidisphaera rubrifaciens HS-AP3</name>
    <dbReference type="NCBI Taxonomy" id="1231350"/>
    <lineage>
        <taxon>Bacteria</taxon>
        <taxon>Pseudomonadati</taxon>
        <taxon>Pseudomonadota</taxon>
        <taxon>Alphaproteobacteria</taxon>
        <taxon>Acetobacterales</taxon>
        <taxon>Acetobacteraceae</taxon>
        <taxon>Acidisphaera</taxon>
    </lineage>
</organism>
<evidence type="ECO:0000256" key="5">
    <source>
        <dbReference type="ARBA" id="ARBA00022692"/>
    </source>
</evidence>
<keyword evidence="7 11" id="KW-1133">Transmembrane helix</keyword>
<evidence type="ECO:0000256" key="6">
    <source>
        <dbReference type="ARBA" id="ARBA00022781"/>
    </source>
</evidence>
<feature type="transmembrane region" description="Helical" evidence="11">
    <location>
        <begin position="131"/>
        <end position="150"/>
    </location>
</feature>
<dbReference type="Proteomes" id="UP000032680">
    <property type="component" value="Unassembled WGS sequence"/>
</dbReference>
<evidence type="ECO:0000256" key="7">
    <source>
        <dbReference type="ARBA" id="ARBA00022989"/>
    </source>
</evidence>
<evidence type="ECO:0000256" key="8">
    <source>
        <dbReference type="ARBA" id="ARBA00023065"/>
    </source>
</evidence>
<evidence type="ECO:0000256" key="9">
    <source>
        <dbReference type="ARBA" id="ARBA00023136"/>
    </source>
</evidence>
<feature type="transmembrane region" description="Helical" evidence="11">
    <location>
        <begin position="233"/>
        <end position="258"/>
    </location>
</feature>
<feature type="transmembrane region" description="Helical" evidence="11">
    <location>
        <begin position="101"/>
        <end position="125"/>
    </location>
</feature>
<keyword evidence="6 11" id="KW-0375">Hydrogen ion transport</keyword>
<keyword evidence="5 11" id="KW-0812">Transmembrane</keyword>
<reference evidence="13 14" key="1">
    <citation type="submission" date="2012-11" db="EMBL/GenBank/DDBJ databases">
        <title>Whole genome sequence of Acidisphaera rubrifaciens HS-AP3.</title>
        <authorList>
            <person name="Azuma Y."/>
            <person name="Higashiura N."/>
            <person name="Hirakawa H."/>
            <person name="Matsushita K."/>
        </authorList>
    </citation>
    <scope>NUCLEOTIDE SEQUENCE [LARGE SCALE GENOMIC DNA]</scope>
    <source>
        <strain evidence="13 14">HS-AP3</strain>
    </source>
</reference>
<feature type="transmembrane region" description="Helical" evidence="11">
    <location>
        <begin position="46"/>
        <end position="65"/>
    </location>
</feature>
<comment type="similarity">
    <text evidence="2 11 12">Belongs to the ATPase A chain family.</text>
</comment>
<proteinExistence type="inferred from homology"/>
<protein>
    <recommendedName>
        <fullName evidence="11 12">ATP synthase subunit a</fullName>
    </recommendedName>
    <alternativeName>
        <fullName evidence="11">ATP synthase F0 sector subunit a</fullName>
    </alternativeName>
    <alternativeName>
        <fullName evidence="11">F-ATPase subunit 6</fullName>
    </alternativeName>
</protein>
<comment type="function">
    <text evidence="11 12">Key component of the proton channel; it plays a direct role in the translocation of protons across the membrane.</text>
</comment>
<dbReference type="Gene3D" id="1.20.120.220">
    <property type="entry name" value="ATP synthase, F0 complex, subunit A"/>
    <property type="match status" value="1"/>
</dbReference>
<evidence type="ECO:0000313" key="14">
    <source>
        <dbReference type="Proteomes" id="UP000032680"/>
    </source>
</evidence>
<dbReference type="CDD" id="cd00310">
    <property type="entry name" value="ATP-synt_Fo_a_6"/>
    <property type="match status" value="1"/>
</dbReference>
<dbReference type="GO" id="GO:0045259">
    <property type="term" value="C:proton-transporting ATP synthase complex"/>
    <property type="evidence" value="ECO:0007669"/>
    <property type="project" value="UniProtKB-KW"/>
</dbReference>
<keyword evidence="9 11" id="KW-0472">Membrane</keyword>
<keyword evidence="14" id="KW-1185">Reference proteome</keyword>
<comment type="caution">
    <text evidence="13">The sequence shown here is derived from an EMBL/GenBank/DDBJ whole genome shotgun (WGS) entry which is preliminary data.</text>
</comment>